<proteinExistence type="predicted"/>
<gene>
    <name evidence="2" type="ORF">FC678_06120</name>
</gene>
<dbReference type="EMBL" id="SZNT01000065">
    <property type="protein sequence ID" value="TKH13900.1"/>
    <property type="molecule type" value="Genomic_DNA"/>
</dbReference>
<dbReference type="OrthoDB" id="2924022at2"/>
<comment type="caution">
    <text evidence="2">The sequence shown here is derived from an EMBL/GenBank/DDBJ whole genome shotgun (WGS) entry which is preliminary data.</text>
</comment>
<sequence length="62" mass="6899">MANKKRDFLTNGTGKQAITVQTDNKYPNPRNIPGDSVDEFSVLKDGNQYLAEKEIGQQNENG</sequence>
<feature type="region of interest" description="Disordered" evidence="1">
    <location>
        <begin position="1"/>
        <end position="39"/>
    </location>
</feature>
<evidence type="ECO:0000313" key="3">
    <source>
        <dbReference type="Proteomes" id="UP000309170"/>
    </source>
</evidence>
<feature type="compositionally biased region" description="Polar residues" evidence="1">
    <location>
        <begin position="10"/>
        <end position="25"/>
    </location>
</feature>
<evidence type="ECO:0000256" key="1">
    <source>
        <dbReference type="SAM" id="MobiDB-lite"/>
    </source>
</evidence>
<dbReference type="RefSeq" id="WP_101222544.1">
    <property type="nucleotide sequence ID" value="NZ_SZNS01000005.1"/>
</dbReference>
<dbReference type="Proteomes" id="UP000309170">
    <property type="component" value="Unassembled WGS sequence"/>
</dbReference>
<evidence type="ECO:0000313" key="2">
    <source>
        <dbReference type="EMBL" id="TKH13900.1"/>
    </source>
</evidence>
<organism evidence="2 3">
    <name type="scientific">Peribacillus simplex</name>
    <dbReference type="NCBI Taxonomy" id="1478"/>
    <lineage>
        <taxon>Bacteria</taxon>
        <taxon>Bacillati</taxon>
        <taxon>Bacillota</taxon>
        <taxon>Bacilli</taxon>
        <taxon>Bacillales</taxon>
        <taxon>Bacillaceae</taxon>
        <taxon>Peribacillus</taxon>
    </lineage>
</organism>
<name>A0A9X9ETN8_9BACI</name>
<reference evidence="2 3" key="1">
    <citation type="journal article" date="2019" name="Environ. Microbiol.">
        <title>An active ?-lactamase is a part of an orchestrated cell wall stress resistance network of Bacillus subtilis and related rhizosphere species.</title>
        <authorList>
            <person name="Bucher T."/>
            <person name="Keren-Paz A."/>
            <person name="Hausser J."/>
            <person name="Olender T."/>
            <person name="Cytryn E."/>
            <person name="Kolodkin-Gal I."/>
        </authorList>
    </citation>
    <scope>NUCLEOTIDE SEQUENCE [LARGE SCALE GENOMIC DNA]</scope>
    <source>
        <strain evidence="2 3">I4</strain>
    </source>
</reference>
<protein>
    <submittedName>
        <fullName evidence="2">Uncharacterized protein</fullName>
    </submittedName>
</protein>
<dbReference type="AlphaFoldDB" id="A0A9X9ETN8"/>
<accession>A0A9X9ETN8</accession>